<sequence length="174" mass="19278">MQRGVEGCKLVECWPACYTHDLVVRFAEPAESSCVIIRGPGFSVSRAASNCELVTPDVQVIWSALSFQSGPIVNTYRSCSGHWRHRNVHSNMMNYFRSKMPKACDTSHPVNLAGEFWKLLGHSQIGEWRRYYLAATVRPGLRGQSVLSFSQGQSRKLAVVRATCANAIVSAESA</sequence>
<gene>
    <name evidence="1" type="ORF">LPLAT_LOCUS12885</name>
</gene>
<accession>A0AAV2MZY6</accession>
<reference evidence="1" key="1">
    <citation type="submission" date="2024-04" db="EMBL/GenBank/DDBJ databases">
        <authorList>
            <consortium name="Molecular Ecology Group"/>
        </authorList>
    </citation>
    <scope>NUCLEOTIDE SEQUENCE</scope>
</reference>
<organism evidence="1 2">
    <name type="scientific">Lasius platythorax</name>
    <dbReference type="NCBI Taxonomy" id="488582"/>
    <lineage>
        <taxon>Eukaryota</taxon>
        <taxon>Metazoa</taxon>
        <taxon>Ecdysozoa</taxon>
        <taxon>Arthropoda</taxon>
        <taxon>Hexapoda</taxon>
        <taxon>Insecta</taxon>
        <taxon>Pterygota</taxon>
        <taxon>Neoptera</taxon>
        <taxon>Endopterygota</taxon>
        <taxon>Hymenoptera</taxon>
        <taxon>Apocrita</taxon>
        <taxon>Aculeata</taxon>
        <taxon>Formicoidea</taxon>
        <taxon>Formicidae</taxon>
        <taxon>Formicinae</taxon>
        <taxon>Lasius</taxon>
        <taxon>Lasius</taxon>
    </lineage>
</organism>
<name>A0AAV2MZY6_9HYME</name>
<dbReference type="EMBL" id="CAXIPU020001106">
    <property type="protein sequence ID" value="CAL1672900.1"/>
    <property type="molecule type" value="Genomic_DNA"/>
</dbReference>
<keyword evidence="2" id="KW-1185">Reference proteome</keyword>
<dbReference type="AlphaFoldDB" id="A0AAV2MZY6"/>
<protein>
    <submittedName>
        <fullName evidence="1">Uncharacterized protein</fullName>
    </submittedName>
</protein>
<dbReference type="Proteomes" id="UP001497644">
    <property type="component" value="Unassembled WGS sequence"/>
</dbReference>
<evidence type="ECO:0000313" key="1">
    <source>
        <dbReference type="EMBL" id="CAL1672900.1"/>
    </source>
</evidence>
<evidence type="ECO:0000313" key="2">
    <source>
        <dbReference type="Proteomes" id="UP001497644"/>
    </source>
</evidence>
<comment type="caution">
    <text evidence="1">The sequence shown here is derived from an EMBL/GenBank/DDBJ whole genome shotgun (WGS) entry which is preliminary data.</text>
</comment>
<proteinExistence type="predicted"/>